<proteinExistence type="predicted"/>
<keyword evidence="1" id="KW-0812">Transmembrane</keyword>
<keyword evidence="1" id="KW-0472">Membrane</keyword>
<dbReference type="Proteomes" id="UP000247810">
    <property type="component" value="Unassembled WGS sequence"/>
</dbReference>
<evidence type="ECO:0000256" key="1">
    <source>
        <dbReference type="SAM" id="Phobius"/>
    </source>
</evidence>
<evidence type="ECO:0000313" key="2">
    <source>
        <dbReference type="EMBL" id="PYH96818.1"/>
    </source>
</evidence>
<feature type="non-terminal residue" evidence="2">
    <location>
        <position position="66"/>
    </location>
</feature>
<keyword evidence="1" id="KW-1133">Transmembrane helix</keyword>
<gene>
    <name evidence="2" type="ORF">BO71DRAFT_396769</name>
</gene>
<sequence>MPATAATAATTGAVVSQEWGFGWGGLMISLGLGLGLGLGLDCLPQLSGVPASSIYSPYHVIWMDVM</sequence>
<reference evidence="2 3" key="1">
    <citation type="submission" date="2018-02" db="EMBL/GenBank/DDBJ databases">
        <title>The genomes of Aspergillus section Nigri reveals drivers in fungal speciation.</title>
        <authorList>
            <consortium name="DOE Joint Genome Institute"/>
            <person name="Vesth T.C."/>
            <person name="Nybo J."/>
            <person name="Theobald S."/>
            <person name="Brandl J."/>
            <person name="Frisvad J.C."/>
            <person name="Nielsen K.F."/>
            <person name="Lyhne E.K."/>
            <person name="Kogle M.E."/>
            <person name="Kuo A."/>
            <person name="Riley R."/>
            <person name="Clum A."/>
            <person name="Nolan M."/>
            <person name="Lipzen A."/>
            <person name="Salamov A."/>
            <person name="Henrissat B."/>
            <person name="Wiebenga A."/>
            <person name="De vries R.P."/>
            <person name="Grigoriev I.V."/>
            <person name="Mortensen U.H."/>
            <person name="Andersen M.R."/>
            <person name="Baker S.E."/>
        </authorList>
    </citation>
    <scope>NUCLEOTIDE SEQUENCE [LARGE SCALE GENOMIC DNA]</scope>
    <source>
        <strain evidence="2 3">CBS 707.79</strain>
    </source>
</reference>
<evidence type="ECO:0000313" key="3">
    <source>
        <dbReference type="Proteomes" id="UP000247810"/>
    </source>
</evidence>
<protein>
    <submittedName>
        <fullName evidence="2">Uncharacterized protein</fullName>
    </submittedName>
</protein>
<dbReference type="AlphaFoldDB" id="A0A319E825"/>
<feature type="transmembrane region" description="Helical" evidence="1">
    <location>
        <begin position="20"/>
        <end position="40"/>
    </location>
</feature>
<accession>A0A319E825</accession>
<dbReference type="EMBL" id="KZ825833">
    <property type="protein sequence ID" value="PYH96818.1"/>
    <property type="molecule type" value="Genomic_DNA"/>
</dbReference>
<organism evidence="2 3">
    <name type="scientific">Aspergillus ellipticus CBS 707.79</name>
    <dbReference type="NCBI Taxonomy" id="1448320"/>
    <lineage>
        <taxon>Eukaryota</taxon>
        <taxon>Fungi</taxon>
        <taxon>Dikarya</taxon>
        <taxon>Ascomycota</taxon>
        <taxon>Pezizomycotina</taxon>
        <taxon>Eurotiomycetes</taxon>
        <taxon>Eurotiomycetidae</taxon>
        <taxon>Eurotiales</taxon>
        <taxon>Aspergillaceae</taxon>
        <taxon>Aspergillus</taxon>
        <taxon>Aspergillus subgen. Circumdati</taxon>
    </lineage>
</organism>
<dbReference type="VEuPathDB" id="FungiDB:BO71DRAFT_396769"/>
<name>A0A319E825_9EURO</name>
<keyword evidence="3" id="KW-1185">Reference proteome</keyword>